<evidence type="ECO:0000256" key="3">
    <source>
        <dbReference type="SAM" id="SignalP"/>
    </source>
</evidence>
<comment type="similarity">
    <text evidence="1">Belongs to the bacterial solute-binding protein 3 family.</text>
</comment>
<feature type="chain" id="PRO_5001760860" description="Solute-binding protein family 3/N-terminal domain-containing protein" evidence="3">
    <location>
        <begin position="21"/>
        <end position="261"/>
    </location>
</feature>
<organism evidence="5 6">
    <name type="scientific">Endozoicomonas numazuensis</name>
    <dbReference type="NCBI Taxonomy" id="1137799"/>
    <lineage>
        <taxon>Bacteria</taxon>
        <taxon>Pseudomonadati</taxon>
        <taxon>Pseudomonadota</taxon>
        <taxon>Gammaproteobacteria</taxon>
        <taxon>Oceanospirillales</taxon>
        <taxon>Endozoicomonadaceae</taxon>
        <taxon>Endozoicomonas</taxon>
    </lineage>
</organism>
<dbReference type="PANTHER" id="PTHR35936:SF19">
    <property type="entry name" value="AMINO-ACID-BINDING PROTEIN YXEM-RELATED"/>
    <property type="match status" value="1"/>
</dbReference>
<feature type="signal peptide" evidence="3">
    <location>
        <begin position="1"/>
        <end position="20"/>
    </location>
</feature>
<dbReference type="STRING" id="1137799.GZ78_16050"/>
<evidence type="ECO:0000313" key="6">
    <source>
        <dbReference type="Proteomes" id="UP000028073"/>
    </source>
</evidence>
<sequence length="261" mass="29365">MKNFVLLAALFLSQISPVQARDLPEILNSGTLRVGTTGDYPPLTECNQRMQCSGFAIDLAESLGKYLSKLYAQPVKVKYINTNWPDLSTDLKNDRFDIAMGGISYSDSRARDFLLSDGITPCGKVALIRKEFFPQVTGLNDLALIAALNRSEVRVVENPGGLNLVFAEQHLPNAQLIITANNKEPFLVLREDKADVMITDLIEARYRLKKNPSLTIVNPAMFTETRSHKVFMMQKNSRKLADQVNIWLGKTNIDDLKKKWF</sequence>
<dbReference type="SMART" id="SM00062">
    <property type="entry name" value="PBPb"/>
    <property type="match status" value="1"/>
</dbReference>
<keyword evidence="2 3" id="KW-0732">Signal</keyword>
<protein>
    <recommendedName>
        <fullName evidence="4">Solute-binding protein family 3/N-terminal domain-containing protein</fullName>
    </recommendedName>
</protein>
<dbReference type="OrthoDB" id="7708309at2"/>
<proteinExistence type="inferred from homology"/>
<dbReference type="PANTHER" id="PTHR35936">
    <property type="entry name" value="MEMBRANE-BOUND LYTIC MUREIN TRANSGLYCOSYLASE F"/>
    <property type="match status" value="1"/>
</dbReference>
<dbReference type="AlphaFoldDB" id="A0A081NFV0"/>
<feature type="domain" description="Solute-binding protein family 3/N-terminal" evidence="4">
    <location>
        <begin position="31"/>
        <end position="261"/>
    </location>
</feature>
<dbReference type="eggNOG" id="COG0834">
    <property type="taxonomic scope" value="Bacteria"/>
</dbReference>
<dbReference type="Pfam" id="PF00497">
    <property type="entry name" value="SBP_bac_3"/>
    <property type="match status" value="1"/>
</dbReference>
<keyword evidence="6" id="KW-1185">Reference proteome</keyword>
<dbReference type="Gene3D" id="3.40.190.10">
    <property type="entry name" value="Periplasmic binding protein-like II"/>
    <property type="match status" value="2"/>
</dbReference>
<evidence type="ECO:0000256" key="2">
    <source>
        <dbReference type="ARBA" id="ARBA00022729"/>
    </source>
</evidence>
<name>A0A081NFV0_9GAMM</name>
<accession>A0A081NFV0</accession>
<evidence type="ECO:0000256" key="1">
    <source>
        <dbReference type="ARBA" id="ARBA00010333"/>
    </source>
</evidence>
<evidence type="ECO:0000259" key="4">
    <source>
        <dbReference type="SMART" id="SM00062"/>
    </source>
</evidence>
<dbReference type="EMBL" id="JOKH01000003">
    <property type="protein sequence ID" value="KEQ17323.1"/>
    <property type="molecule type" value="Genomic_DNA"/>
</dbReference>
<evidence type="ECO:0000313" key="5">
    <source>
        <dbReference type="EMBL" id="KEQ17323.1"/>
    </source>
</evidence>
<dbReference type="InterPro" id="IPR001638">
    <property type="entry name" value="Solute-binding_3/MltF_N"/>
</dbReference>
<reference evidence="5 6" key="1">
    <citation type="submission" date="2014-06" db="EMBL/GenBank/DDBJ databases">
        <title>Whole Genome Sequences of Three Symbiotic Endozoicomonas Bacteria.</title>
        <authorList>
            <person name="Neave M.J."/>
            <person name="Apprill A."/>
            <person name="Voolstra C.R."/>
        </authorList>
    </citation>
    <scope>NUCLEOTIDE SEQUENCE [LARGE SCALE GENOMIC DNA]</scope>
    <source>
        <strain evidence="5 6">DSM 25634</strain>
    </source>
</reference>
<dbReference type="RefSeq" id="WP_034837483.1">
    <property type="nucleotide sequence ID" value="NZ_JOKH01000003.1"/>
</dbReference>
<gene>
    <name evidence="5" type="ORF">GZ78_16050</name>
</gene>
<comment type="caution">
    <text evidence="5">The sequence shown here is derived from an EMBL/GenBank/DDBJ whole genome shotgun (WGS) entry which is preliminary data.</text>
</comment>
<dbReference type="Proteomes" id="UP000028073">
    <property type="component" value="Unassembled WGS sequence"/>
</dbReference>
<dbReference type="SUPFAM" id="SSF53850">
    <property type="entry name" value="Periplasmic binding protein-like II"/>
    <property type="match status" value="1"/>
</dbReference>